<protein>
    <submittedName>
        <fullName evidence="6">TetR family transcriptional regulator</fullName>
    </submittedName>
</protein>
<dbReference type="GO" id="GO:0003677">
    <property type="term" value="F:DNA binding"/>
    <property type="evidence" value="ECO:0007669"/>
    <property type="project" value="UniProtKB-KW"/>
</dbReference>
<dbReference type="Pfam" id="PF00440">
    <property type="entry name" value="TetR_N"/>
    <property type="match status" value="1"/>
</dbReference>
<dbReference type="EMBL" id="SMFR01000002">
    <property type="protein sequence ID" value="TCJ96707.1"/>
    <property type="molecule type" value="Genomic_DNA"/>
</dbReference>
<name>A0A4R1FPE1_9NOCA</name>
<evidence type="ECO:0000256" key="3">
    <source>
        <dbReference type="ARBA" id="ARBA00023163"/>
    </source>
</evidence>
<evidence type="ECO:0000256" key="1">
    <source>
        <dbReference type="ARBA" id="ARBA00023015"/>
    </source>
</evidence>
<keyword evidence="2" id="KW-0238">DNA-binding</keyword>
<evidence type="ECO:0000313" key="7">
    <source>
        <dbReference type="Proteomes" id="UP000294856"/>
    </source>
</evidence>
<dbReference type="Proteomes" id="UP000294856">
    <property type="component" value="Unassembled WGS sequence"/>
</dbReference>
<keyword evidence="3" id="KW-0804">Transcription</keyword>
<dbReference type="SUPFAM" id="SSF46689">
    <property type="entry name" value="Homeodomain-like"/>
    <property type="match status" value="1"/>
</dbReference>
<sequence length="192" mass="19938">MTPSPRERLITGAIALIRERGVAGTGITDLLARSDTARRSIYQNFPGGKAELVEESTRAAGAMMSSIIGGFTAGDNPNTSLAAFIQMWKDTLASSDFTAGCPIVAAALGGTEAPLAPAVAAEVFDDWTNLLVEQLVRTGVDESAARSLAMTAVCAVEGAAVVAISSRSVRPLDDIGVHLAELVSFHLNGSHR</sequence>
<evidence type="ECO:0000259" key="5">
    <source>
        <dbReference type="Pfam" id="PF21993"/>
    </source>
</evidence>
<proteinExistence type="predicted"/>
<dbReference type="AlphaFoldDB" id="A0A4R1FPE1"/>
<dbReference type="SUPFAM" id="SSF48498">
    <property type="entry name" value="Tetracyclin repressor-like, C-terminal domain"/>
    <property type="match status" value="1"/>
</dbReference>
<dbReference type="Pfam" id="PF21993">
    <property type="entry name" value="TetR_C_13_2"/>
    <property type="match status" value="1"/>
</dbReference>
<dbReference type="STRING" id="1210063.GCA_001612665_00398"/>
<keyword evidence="7" id="KW-1185">Reference proteome</keyword>
<evidence type="ECO:0000313" key="6">
    <source>
        <dbReference type="EMBL" id="TCJ96707.1"/>
    </source>
</evidence>
<dbReference type="PANTHER" id="PTHR47506:SF3">
    <property type="entry name" value="HTH-TYPE TRANSCRIPTIONAL REGULATOR LMRA"/>
    <property type="match status" value="1"/>
</dbReference>
<dbReference type="InterPro" id="IPR054156">
    <property type="entry name" value="YxaF_TetR_C"/>
</dbReference>
<evidence type="ECO:0000256" key="2">
    <source>
        <dbReference type="ARBA" id="ARBA00023125"/>
    </source>
</evidence>
<dbReference type="InterPro" id="IPR001647">
    <property type="entry name" value="HTH_TetR"/>
</dbReference>
<keyword evidence="1" id="KW-0805">Transcription regulation</keyword>
<gene>
    <name evidence="6" type="ORF">DFR71_2739</name>
</gene>
<accession>A0A4R1FPE1</accession>
<dbReference type="OrthoDB" id="4567939at2"/>
<dbReference type="InterPro" id="IPR009057">
    <property type="entry name" value="Homeodomain-like_sf"/>
</dbReference>
<feature type="domain" description="HTH tetR-type" evidence="4">
    <location>
        <begin position="9"/>
        <end position="55"/>
    </location>
</feature>
<dbReference type="PANTHER" id="PTHR47506">
    <property type="entry name" value="TRANSCRIPTIONAL REGULATORY PROTEIN"/>
    <property type="match status" value="1"/>
</dbReference>
<dbReference type="InterPro" id="IPR036271">
    <property type="entry name" value="Tet_transcr_reg_TetR-rel_C_sf"/>
</dbReference>
<dbReference type="Gene3D" id="1.10.357.10">
    <property type="entry name" value="Tetracycline Repressor, domain 2"/>
    <property type="match status" value="1"/>
</dbReference>
<organism evidence="6 7">
    <name type="scientific">Nocardia alba</name>
    <dbReference type="NCBI Taxonomy" id="225051"/>
    <lineage>
        <taxon>Bacteria</taxon>
        <taxon>Bacillati</taxon>
        <taxon>Actinomycetota</taxon>
        <taxon>Actinomycetes</taxon>
        <taxon>Mycobacteriales</taxon>
        <taxon>Nocardiaceae</taxon>
        <taxon>Nocardia</taxon>
    </lineage>
</organism>
<reference evidence="6 7" key="1">
    <citation type="submission" date="2019-03" db="EMBL/GenBank/DDBJ databases">
        <title>Genomic Encyclopedia of Type Strains, Phase IV (KMG-IV): sequencing the most valuable type-strain genomes for metagenomic binning, comparative biology and taxonomic classification.</title>
        <authorList>
            <person name="Goeker M."/>
        </authorList>
    </citation>
    <scope>NUCLEOTIDE SEQUENCE [LARGE SCALE GENOMIC DNA]</scope>
    <source>
        <strain evidence="6 7">DSM 44684</strain>
    </source>
</reference>
<comment type="caution">
    <text evidence="6">The sequence shown here is derived from an EMBL/GenBank/DDBJ whole genome shotgun (WGS) entry which is preliminary data.</text>
</comment>
<feature type="domain" description="Transcriptional regulator LmrA/YxaF-like C-terminal" evidence="5">
    <location>
        <begin position="77"/>
        <end position="176"/>
    </location>
</feature>
<evidence type="ECO:0000259" key="4">
    <source>
        <dbReference type="Pfam" id="PF00440"/>
    </source>
</evidence>